<evidence type="ECO:0000256" key="5">
    <source>
        <dbReference type="ARBA" id="ARBA00022840"/>
    </source>
</evidence>
<dbReference type="Gene3D" id="3.30.200.20">
    <property type="entry name" value="Phosphorylase Kinase, domain 1"/>
    <property type="match status" value="1"/>
</dbReference>
<feature type="transmembrane region" description="Helical" evidence="6">
    <location>
        <begin position="547"/>
        <end position="566"/>
    </location>
</feature>
<dbReference type="InterPro" id="IPR000719">
    <property type="entry name" value="Prot_kinase_dom"/>
</dbReference>
<proteinExistence type="predicted"/>
<evidence type="ECO:0000256" key="4">
    <source>
        <dbReference type="ARBA" id="ARBA00022777"/>
    </source>
</evidence>
<dbReference type="EC" id="2.7.11.1" evidence="9"/>
<dbReference type="PROSITE" id="PS00108">
    <property type="entry name" value="PROTEIN_KINASE_ST"/>
    <property type="match status" value="1"/>
</dbReference>
<dbReference type="InterPro" id="IPR001932">
    <property type="entry name" value="PPM-type_phosphatase-like_dom"/>
</dbReference>
<dbReference type="CDD" id="cd14014">
    <property type="entry name" value="STKc_PknB_like"/>
    <property type="match status" value="1"/>
</dbReference>
<organism evidence="9 10">
    <name type="scientific">Marinobacter salarius</name>
    <dbReference type="NCBI Taxonomy" id="1420917"/>
    <lineage>
        <taxon>Bacteria</taxon>
        <taxon>Pseudomonadati</taxon>
        <taxon>Pseudomonadota</taxon>
        <taxon>Gammaproteobacteria</taxon>
        <taxon>Pseudomonadales</taxon>
        <taxon>Marinobacteraceae</taxon>
        <taxon>Marinobacter</taxon>
    </lineage>
</organism>
<dbReference type="Gene3D" id="1.10.510.10">
    <property type="entry name" value="Transferase(Phosphotransferase) domain 1"/>
    <property type="match status" value="1"/>
</dbReference>
<dbReference type="Proteomes" id="UP000193100">
    <property type="component" value="Chromosome"/>
</dbReference>
<keyword evidence="6" id="KW-0812">Transmembrane</keyword>
<accession>A0A1W6KDA4</accession>
<evidence type="ECO:0000256" key="2">
    <source>
        <dbReference type="ARBA" id="ARBA00022679"/>
    </source>
</evidence>
<dbReference type="Gene3D" id="3.60.40.10">
    <property type="entry name" value="PPM-type phosphatase domain"/>
    <property type="match status" value="1"/>
</dbReference>
<evidence type="ECO:0000259" key="8">
    <source>
        <dbReference type="PROSITE" id="PS51746"/>
    </source>
</evidence>
<dbReference type="SUPFAM" id="SSF56112">
    <property type="entry name" value="Protein kinase-like (PK-like)"/>
    <property type="match status" value="1"/>
</dbReference>
<dbReference type="GeneID" id="77257283"/>
<evidence type="ECO:0000313" key="10">
    <source>
        <dbReference type="Proteomes" id="UP000193100"/>
    </source>
</evidence>
<feature type="domain" description="PPM-type phosphatase" evidence="8">
    <location>
        <begin position="8"/>
        <end position="234"/>
    </location>
</feature>
<keyword evidence="4 9" id="KW-0418">Kinase</keyword>
<evidence type="ECO:0000313" key="9">
    <source>
        <dbReference type="EMBL" id="ARM85396.1"/>
    </source>
</evidence>
<keyword evidence="6" id="KW-0472">Membrane</keyword>
<dbReference type="SMART" id="SM00332">
    <property type="entry name" value="PP2Cc"/>
    <property type="match status" value="1"/>
</dbReference>
<dbReference type="InterPro" id="IPR008271">
    <property type="entry name" value="Ser/Thr_kinase_AS"/>
</dbReference>
<dbReference type="GO" id="GO:0005524">
    <property type="term" value="F:ATP binding"/>
    <property type="evidence" value="ECO:0007669"/>
    <property type="project" value="UniProtKB-KW"/>
</dbReference>
<keyword evidence="5" id="KW-0067">ATP-binding</keyword>
<evidence type="ECO:0000256" key="3">
    <source>
        <dbReference type="ARBA" id="ARBA00022741"/>
    </source>
</evidence>
<keyword evidence="6" id="KW-1133">Transmembrane helix</keyword>
<dbReference type="SMART" id="SM00331">
    <property type="entry name" value="PP2C_SIG"/>
    <property type="match status" value="1"/>
</dbReference>
<sequence>MSGRLQLQAGQYSIAGRKAENQDSLGIRYPEGEALVLKGVAAVIADGVSASAAGREAAETCVKGFLHDYYSTPDSWAVETAAGRVLGALNRWLHGRGHAGHADAHAMVCTFSGVVIKNNRAYVFHVGDSRVCLVRNGELECLTRDHHAVVGADRGALTKAMGAELNVEIDVFRANLLPGDCLLLTTDGVHGYLDPVVMAGFAAESDADEVARALVDAAYSAGSPDNLSAQVLNIEHLPVEDVEAHYERLTSLAFPPPLEPGQRLDGYRIVREIHASRRTQVYLASPDAGGEPVIIKTPSPNFVDDPAYIDRFLNECWVGRRVNSPHIVRFIEPPQNRRCLYCVTEYVQGPTLREWMNDNPLPTPADVRNLIQQIAIGLRALHRLEMVHQDLKPENVLIARDGTVKIIDLGAVRIRGIEEIDVPWGQDGCLGTESYAAPECLEGDRATPASDRYSLAVIAYELLTGQLPYAKPPRPSVRRRLRYRSIREFNPDLPVWLDACLQRSVSLRPESRYPSLSEFLRDLGHPNPALTPTEWRPLVDRVPPENWRFIAVVSLVLNGLLIWLVWMNGVD</sequence>
<dbReference type="PANTHER" id="PTHR24351">
    <property type="entry name" value="RIBOSOMAL PROTEIN S6 KINASE"/>
    <property type="match status" value="1"/>
</dbReference>
<dbReference type="InterPro" id="IPR036457">
    <property type="entry name" value="PPM-type-like_dom_sf"/>
</dbReference>
<dbReference type="Pfam" id="PF13672">
    <property type="entry name" value="PP2C_2"/>
    <property type="match status" value="1"/>
</dbReference>
<keyword evidence="2 9" id="KW-0808">Transferase</keyword>
<feature type="domain" description="Protein kinase" evidence="7">
    <location>
        <begin position="267"/>
        <end position="520"/>
    </location>
</feature>
<dbReference type="InterPro" id="IPR011009">
    <property type="entry name" value="Kinase-like_dom_sf"/>
</dbReference>
<evidence type="ECO:0000256" key="6">
    <source>
        <dbReference type="SAM" id="Phobius"/>
    </source>
</evidence>
<dbReference type="AlphaFoldDB" id="A0A1W6KDA4"/>
<keyword evidence="1" id="KW-0723">Serine/threonine-protein kinase</keyword>
<dbReference type="RefSeq" id="WP_085681582.1">
    <property type="nucleotide sequence ID" value="NZ_CP020931.1"/>
</dbReference>
<dbReference type="SMART" id="SM00220">
    <property type="entry name" value="S_TKc"/>
    <property type="match status" value="1"/>
</dbReference>
<dbReference type="PROSITE" id="PS51746">
    <property type="entry name" value="PPM_2"/>
    <property type="match status" value="1"/>
</dbReference>
<protein>
    <submittedName>
        <fullName evidence="9">Serine/threonine-protein kinase StkP</fullName>
        <ecNumber evidence="9">2.7.11.1</ecNumber>
    </submittedName>
</protein>
<gene>
    <name evidence="9" type="primary">stkP</name>
    <name evidence="9" type="ORF">MARSALSMR5_03357</name>
</gene>
<dbReference type="EMBL" id="CP020931">
    <property type="protein sequence ID" value="ARM85396.1"/>
    <property type="molecule type" value="Genomic_DNA"/>
</dbReference>
<reference evidence="9 10" key="1">
    <citation type="submission" date="2017-04" db="EMBL/GenBank/DDBJ databases">
        <title>Genome Sequence of Marinobacter salarius strain SMR5 Isolated from a culture of the Diatom Skeletonema marinoi.</title>
        <authorList>
            <person name="Topel M."/>
            <person name="Pinder M.I.M."/>
            <person name="Johansson O.N."/>
            <person name="Kourtchenko O."/>
            <person name="Godhe A."/>
            <person name="Clarke A.K."/>
        </authorList>
    </citation>
    <scope>NUCLEOTIDE SEQUENCE [LARGE SCALE GENOMIC DNA]</scope>
    <source>
        <strain evidence="9 10">SMR5</strain>
    </source>
</reference>
<keyword evidence="3" id="KW-0547">Nucleotide-binding</keyword>
<evidence type="ECO:0000259" key="7">
    <source>
        <dbReference type="PROSITE" id="PS50011"/>
    </source>
</evidence>
<dbReference type="GO" id="GO:0004674">
    <property type="term" value="F:protein serine/threonine kinase activity"/>
    <property type="evidence" value="ECO:0007669"/>
    <property type="project" value="UniProtKB-KW"/>
</dbReference>
<dbReference type="PROSITE" id="PS50011">
    <property type="entry name" value="PROTEIN_KINASE_DOM"/>
    <property type="match status" value="1"/>
</dbReference>
<dbReference type="CDD" id="cd00143">
    <property type="entry name" value="PP2Cc"/>
    <property type="match status" value="1"/>
</dbReference>
<dbReference type="SUPFAM" id="SSF81606">
    <property type="entry name" value="PP2C-like"/>
    <property type="match status" value="1"/>
</dbReference>
<evidence type="ECO:0000256" key="1">
    <source>
        <dbReference type="ARBA" id="ARBA00022527"/>
    </source>
</evidence>
<dbReference type="Pfam" id="PF00069">
    <property type="entry name" value="Pkinase"/>
    <property type="match status" value="1"/>
</dbReference>
<name>A0A1W6KDA4_9GAMM</name>